<feature type="signal peptide" evidence="6">
    <location>
        <begin position="1"/>
        <end position="20"/>
    </location>
</feature>
<dbReference type="PROSITE" id="PS51123">
    <property type="entry name" value="OMPA_2"/>
    <property type="match status" value="1"/>
</dbReference>
<evidence type="ECO:0000256" key="5">
    <source>
        <dbReference type="PROSITE-ProRule" id="PRU00473"/>
    </source>
</evidence>
<dbReference type="RefSeq" id="WP_150416350.1">
    <property type="nucleotide sequence ID" value="NZ_VYQF01000007.1"/>
</dbReference>
<dbReference type="PANTHER" id="PTHR30329">
    <property type="entry name" value="STATOR ELEMENT OF FLAGELLAR MOTOR COMPLEX"/>
    <property type="match status" value="1"/>
</dbReference>
<accession>A0A5J5ICU9</accession>
<evidence type="ECO:0000256" key="1">
    <source>
        <dbReference type="ARBA" id="ARBA00004442"/>
    </source>
</evidence>
<dbReference type="InterPro" id="IPR003367">
    <property type="entry name" value="Thrombospondin_3-like_rpt"/>
</dbReference>
<dbReference type="GO" id="GO:0009279">
    <property type="term" value="C:cell outer membrane"/>
    <property type="evidence" value="ECO:0007669"/>
    <property type="project" value="UniProtKB-SubCell"/>
</dbReference>
<dbReference type="PANTHER" id="PTHR30329:SF21">
    <property type="entry name" value="LIPOPROTEIN YIAD-RELATED"/>
    <property type="match status" value="1"/>
</dbReference>
<evidence type="ECO:0000256" key="6">
    <source>
        <dbReference type="SAM" id="SignalP"/>
    </source>
</evidence>
<dbReference type="Pfam" id="PF02412">
    <property type="entry name" value="TSP_3"/>
    <property type="match status" value="3"/>
</dbReference>
<dbReference type="GO" id="GO:0007155">
    <property type="term" value="P:cell adhesion"/>
    <property type="evidence" value="ECO:0007669"/>
    <property type="project" value="InterPro"/>
</dbReference>
<evidence type="ECO:0000256" key="4">
    <source>
        <dbReference type="ARBA" id="ARBA00023237"/>
    </source>
</evidence>
<dbReference type="InterPro" id="IPR006665">
    <property type="entry name" value="OmpA-like"/>
</dbReference>
<keyword evidence="2 6" id="KW-0732">Signal</keyword>
<dbReference type="InterPro" id="IPR036737">
    <property type="entry name" value="OmpA-like_sf"/>
</dbReference>
<dbReference type="InterPro" id="IPR050330">
    <property type="entry name" value="Bact_OuterMem_StrucFunc"/>
</dbReference>
<dbReference type="InterPro" id="IPR006664">
    <property type="entry name" value="OMP_bac"/>
</dbReference>
<name>A0A5J5ICU9_9BACT</name>
<dbReference type="CDD" id="cd07185">
    <property type="entry name" value="OmpA_C-like"/>
    <property type="match status" value="1"/>
</dbReference>
<comment type="caution">
    <text evidence="8">The sequence shown here is derived from an EMBL/GenBank/DDBJ whole genome shotgun (WGS) entry which is preliminary data.</text>
</comment>
<feature type="domain" description="OmpA-like" evidence="7">
    <location>
        <begin position="329"/>
        <end position="445"/>
    </location>
</feature>
<dbReference type="Pfam" id="PF00691">
    <property type="entry name" value="OmpA"/>
    <property type="match status" value="1"/>
</dbReference>
<keyword evidence="3 5" id="KW-0472">Membrane</keyword>
<evidence type="ECO:0000256" key="3">
    <source>
        <dbReference type="ARBA" id="ARBA00023136"/>
    </source>
</evidence>
<comment type="subcellular location">
    <subcellularLocation>
        <location evidence="1">Cell outer membrane</location>
    </subcellularLocation>
</comment>
<dbReference type="SUPFAM" id="SSF103088">
    <property type="entry name" value="OmpA-like"/>
    <property type="match status" value="1"/>
</dbReference>
<feature type="chain" id="PRO_5023808849" evidence="6">
    <location>
        <begin position="21"/>
        <end position="445"/>
    </location>
</feature>
<dbReference type="PRINTS" id="PR01021">
    <property type="entry name" value="OMPADOMAIN"/>
</dbReference>
<proteinExistence type="predicted"/>
<gene>
    <name evidence="8" type="ORF">FW778_18520</name>
</gene>
<sequence length="445" mass="48316">MKLKLTVTFLALCIGYSALAQKFLGPVKQSLIGFHFALVDYNSPTQIDTTSLKQVFKKGDIFNPTKQSSAFTVSYWRGLNKYIDFSGKFNGIFYNYALNNSGQSYENEFGAELEGALNFHPLSDDHLFTPFLTAGIGGGHYTNKFGGYVPLGLGFQFNIQSQVYFLLQTQYRVSLSKDVFPNNLYHSLGVAVNISKEKVAAPVVVPIVEVQDRDGDGIVDSLDACPDQAGTAALQGCPDKDGDGIADKDDKCPDVAGIAKYNGCPIPDTDKDGINDEEDKCPTVAGVARYQGCPIPDKDNDGVNDEEDKCPNEAGPASNFGCPVIDVVVVEKVNKAAKNIFFATGSSKLLAKSYKSLKDVAQILKDNPSYKIDVDGYTDITGSADKNQVLSENRANSVKQYLISNGVEESRITATGHGINDPIANNKTAAGRAKNRRVEMKLRNY</sequence>
<keyword evidence="9" id="KW-1185">Reference proteome</keyword>
<dbReference type="EMBL" id="VYQF01000007">
    <property type="protein sequence ID" value="KAA9036608.1"/>
    <property type="molecule type" value="Genomic_DNA"/>
</dbReference>
<dbReference type="SUPFAM" id="SSF103647">
    <property type="entry name" value="TSP type-3 repeat"/>
    <property type="match status" value="1"/>
</dbReference>
<dbReference type="Gene3D" id="4.10.1080.10">
    <property type="entry name" value="TSP type-3 repeat"/>
    <property type="match status" value="1"/>
</dbReference>
<evidence type="ECO:0000313" key="8">
    <source>
        <dbReference type="EMBL" id="KAA9036608.1"/>
    </source>
</evidence>
<keyword evidence="4" id="KW-0998">Cell outer membrane</keyword>
<dbReference type="GO" id="GO:0005509">
    <property type="term" value="F:calcium ion binding"/>
    <property type="evidence" value="ECO:0007669"/>
    <property type="project" value="InterPro"/>
</dbReference>
<dbReference type="PRINTS" id="PR01023">
    <property type="entry name" value="NAFLGMOTY"/>
</dbReference>
<evidence type="ECO:0000256" key="2">
    <source>
        <dbReference type="ARBA" id="ARBA00022729"/>
    </source>
</evidence>
<organism evidence="8 9">
    <name type="scientific">Ginsengibacter hankyongi</name>
    <dbReference type="NCBI Taxonomy" id="2607284"/>
    <lineage>
        <taxon>Bacteria</taxon>
        <taxon>Pseudomonadati</taxon>
        <taxon>Bacteroidota</taxon>
        <taxon>Chitinophagia</taxon>
        <taxon>Chitinophagales</taxon>
        <taxon>Chitinophagaceae</taxon>
        <taxon>Ginsengibacter</taxon>
    </lineage>
</organism>
<reference evidence="8 9" key="1">
    <citation type="submission" date="2019-09" db="EMBL/GenBank/DDBJ databases">
        <title>Draft genome sequence of Ginsengibacter sp. BR5-29.</title>
        <authorList>
            <person name="Im W.-T."/>
        </authorList>
    </citation>
    <scope>NUCLEOTIDE SEQUENCE [LARGE SCALE GENOMIC DNA]</scope>
    <source>
        <strain evidence="8 9">BR5-29</strain>
    </source>
</reference>
<dbReference type="Gene3D" id="3.30.1330.60">
    <property type="entry name" value="OmpA-like domain"/>
    <property type="match status" value="1"/>
</dbReference>
<dbReference type="Proteomes" id="UP000326903">
    <property type="component" value="Unassembled WGS sequence"/>
</dbReference>
<dbReference type="InterPro" id="IPR028974">
    <property type="entry name" value="TSP_type-3_rpt"/>
</dbReference>
<protein>
    <submittedName>
        <fullName evidence="8">OmpA family protein</fullName>
    </submittedName>
</protein>
<dbReference type="AlphaFoldDB" id="A0A5J5ICU9"/>
<evidence type="ECO:0000259" key="7">
    <source>
        <dbReference type="PROSITE" id="PS51123"/>
    </source>
</evidence>
<evidence type="ECO:0000313" key="9">
    <source>
        <dbReference type="Proteomes" id="UP000326903"/>
    </source>
</evidence>